<reference evidence="4" key="1">
    <citation type="submission" date="2020-06" db="EMBL/GenBank/DDBJ databases">
        <authorList>
            <consortium name="Plant Systems Biology data submission"/>
        </authorList>
    </citation>
    <scope>NUCLEOTIDE SEQUENCE</scope>
    <source>
        <strain evidence="4">D6</strain>
    </source>
</reference>
<feature type="compositionally biased region" description="Polar residues" evidence="3">
    <location>
        <begin position="143"/>
        <end position="153"/>
    </location>
</feature>
<dbReference type="EMBL" id="CAICTM010000045">
    <property type="protein sequence ID" value="CAB9498762.1"/>
    <property type="molecule type" value="Genomic_DNA"/>
</dbReference>
<dbReference type="InterPro" id="IPR001611">
    <property type="entry name" value="Leu-rich_rpt"/>
</dbReference>
<gene>
    <name evidence="4" type="ORF">SEMRO_45_G026850.1</name>
</gene>
<evidence type="ECO:0000313" key="5">
    <source>
        <dbReference type="Proteomes" id="UP001153069"/>
    </source>
</evidence>
<evidence type="ECO:0000313" key="4">
    <source>
        <dbReference type="EMBL" id="CAB9498762.1"/>
    </source>
</evidence>
<dbReference type="Pfam" id="PF00560">
    <property type="entry name" value="LRR_1"/>
    <property type="match status" value="4"/>
</dbReference>
<keyword evidence="4" id="KW-0418">Kinase</keyword>
<dbReference type="SUPFAM" id="SSF52058">
    <property type="entry name" value="L domain-like"/>
    <property type="match status" value="1"/>
</dbReference>
<evidence type="ECO:0000256" key="3">
    <source>
        <dbReference type="SAM" id="MobiDB-lite"/>
    </source>
</evidence>
<dbReference type="InterPro" id="IPR032675">
    <property type="entry name" value="LRR_dom_sf"/>
</dbReference>
<dbReference type="InterPro" id="IPR052941">
    <property type="entry name" value="StomDev_PlantInt_Reg"/>
</dbReference>
<protein>
    <submittedName>
        <fullName evidence="4">LRR receptor-like serine threonine-protein kinase</fullName>
    </submittedName>
</protein>
<organism evidence="4 5">
    <name type="scientific">Seminavis robusta</name>
    <dbReference type="NCBI Taxonomy" id="568900"/>
    <lineage>
        <taxon>Eukaryota</taxon>
        <taxon>Sar</taxon>
        <taxon>Stramenopiles</taxon>
        <taxon>Ochrophyta</taxon>
        <taxon>Bacillariophyta</taxon>
        <taxon>Bacillariophyceae</taxon>
        <taxon>Bacillariophycidae</taxon>
        <taxon>Naviculales</taxon>
        <taxon>Naviculaceae</taxon>
        <taxon>Seminavis</taxon>
    </lineage>
</organism>
<keyword evidence="2" id="KW-0677">Repeat</keyword>
<comment type="caution">
    <text evidence="4">The sequence shown here is derived from an EMBL/GenBank/DDBJ whole genome shotgun (WGS) entry which is preliminary data.</text>
</comment>
<sequence length="715" mass="77606">MNHLGHEKGEDVEEGFNILDVVAARCRGESDAKLLGVESSEDVVEEWQKQDKEQPLAQEGQTKPHKNERTDGLEENAAAAKEVIEQRQNRIESTEGKEENDMAVKEAIEQQENFLLGISGPQQPPLASTNDPEDQQPGAYSVSRCSDGSSPYGSHNIEARGGPAILSGNSGDFCEEEIEAEETPATLCGNSGDADHGISSVAEVGFGLAVANQVEEHEEPTQVAIPDELSKDKRSPSPSLLILTLLGGILIVGIAVGSICGAGLCSNKDGDVETQAPTSFRYFVLEDVRNRIEEDFGADYFQRNNGTSREELEWIHPRNKALEWIVFEDPLQLDPDASNLLQRFILALTYFQTAQESDWLICGQSTTAEDVLCWKEIQGESRWLTGFHECQWAFVFCDGEKNITQLELEENGLNGLLPTELARLSALERLDFHGNQLTGTVPSVYGSFPYLSKLYLDHNDLSGTIPSELFGSPLSQILLTNNTLTGTVPTEIGLFEGSRLLLGSNSLSGSIPVEIFRPGTGVFLSLDFADNKLTGTLPTEIAALHGLHQVFLHLQGNPLSGTIPSEIGLLEGSLRELDISRTNMDGTLPEELFASCTNLVALLASNSGLTGTISSGLQLLTQLASFDISNNKFHGTIPEQLSSLKGLQHFLVDRNDLSGSIPSSICFLADPLKEEFEVAADCLPWKGTGNPMVECSCCTLCCDGGDVDYCLSQHT</sequence>
<dbReference type="Gene3D" id="3.80.10.10">
    <property type="entry name" value="Ribonuclease Inhibitor"/>
    <property type="match status" value="2"/>
</dbReference>
<accession>A0A9N8H3S0</accession>
<proteinExistence type="predicted"/>
<feature type="region of interest" description="Disordered" evidence="3">
    <location>
        <begin position="117"/>
        <end position="164"/>
    </location>
</feature>
<keyword evidence="4" id="KW-0675">Receptor</keyword>
<evidence type="ECO:0000256" key="1">
    <source>
        <dbReference type="ARBA" id="ARBA00022614"/>
    </source>
</evidence>
<keyword evidence="5" id="KW-1185">Reference proteome</keyword>
<dbReference type="Proteomes" id="UP001153069">
    <property type="component" value="Unassembled WGS sequence"/>
</dbReference>
<dbReference type="OrthoDB" id="195103at2759"/>
<dbReference type="GO" id="GO:0016301">
    <property type="term" value="F:kinase activity"/>
    <property type="evidence" value="ECO:0007669"/>
    <property type="project" value="UniProtKB-KW"/>
</dbReference>
<dbReference type="PANTHER" id="PTHR48004">
    <property type="entry name" value="OS01G0149700 PROTEIN"/>
    <property type="match status" value="1"/>
</dbReference>
<dbReference type="FunFam" id="3.80.10.10:FF:000041">
    <property type="entry name" value="LRR receptor-like serine/threonine-protein kinase ERECTA"/>
    <property type="match status" value="1"/>
</dbReference>
<dbReference type="AlphaFoldDB" id="A0A9N8H3S0"/>
<feature type="region of interest" description="Disordered" evidence="3">
    <location>
        <begin position="37"/>
        <end position="80"/>
    </location>
</feature>
<dbReference type="PANTHER" id="PTHR48004:SF59">
    <property type="entry name" value="LEUCINE-RICH REPEAT-CONTAINING N-TERMINAL PLANT-TYPE DOMAIN-CONTAINING PROTEIN"/>
    <property type="match status" value="1"/>
</dbReference>
<name>A0A9N8H3S0_9STRA</name>
<keyword evidence="1" id="KW-0433">Leucine-rich repeat</keyword>
<evidence type="ECO:0000256" key="2">
    <source>
        <dbReference type="ARBA" id="ARBA00022737"/>
    </source>
</evidence>
<feature type="region of interest" description="Disordered" evidence="3">
    <location>
        <begin position="215"/>
        <end position="235"/>
    </location>
</feature>
<keyword evidence="4" id="KW-0808">Transferase</keyword>